<keyword evidence="2" id="KW-1185">Reference proteome</keyword>
<dbReference type="EMBL" id="VJWA01000001">
    <property type="protein sequence ID" value="TRW18144.1"/>
    <property type="molecule type" value="Genomic_DNA"/>
</dbReference>
<dbReference type="RefSeq" id="WP_144236837.1">
    <property type="nucleotide sequence ID" value="NZ_VJWA01000001.1"/>
</dbReference>
<comment type="caution">
    <text evidence="1">The sequence shown here is derived from an EMBL/GenBank/DDBJ whole genome shotgun (WGS) entry which is preliminary data.</text>
</comment>
<name>A0A552UIV9_9SPHN</name>
<sequence>MRRFAALSLAAVVVACATPADKITDALIDYGLPEKQARCMGERLEARLSLEQLQRLSELARANRGQGKVSVNRLADQLNREGDPKLVTAVVGAGVSCLF</sequence>
<dbReference type="PROSITE" id="PS51257">
    <property type="entry name" value="PROKAR_LIPOPROTEIN"/>
    <property type="match status" value="1"/>
</dbReference>
<evidence type="ECO:0000313" key="1">
    <source>
        <dbReference type="EMBL" id="TRW18144.1"/>
    </source>
</evidence>
<organism evidence="1 2">
    <name type="scientific">Glacieibacterium frigidum</name>
    <dbReference type="NCBI Taxonomy" id="2593303"/>
    <lineage>
        <taxon>Bacteria</taxon>
        <taxon>Pseudomonadati</taxon>
        <taxon>Pseudomonadota</taxon>
        <taxon>Alphaproteobacteria</taxon>
        <taxon>Sphingomonadales</taxon>
        <taxon>Sphingosinicellaceae</taxon>
        <taxon>Glacieibacterium</taxon>
    </lineage>
</organism>
<protein>
    <recommendedName>
        <fullName evidence="3">Lipoprotein</fullName>
    </recommendedName>
</protein>
<gene>
    <name evidence="1" type="ORF">FMM06_08575</name>
</gene>
<proteinExistence type="predicted"/>
<accession>A0A552UIV9</accession>
<dbReference type="AlphaFoldDB" id="A0A552UIV9"/>
<reference evidence="1 2" key="1">
    <citation type="submission" date="2019-07" db="EMBL/GenBank/DDBJ databases">
        <title>Novel species isolated from glacier.</title>
        <authorList>
            <person name="Liu Q."/>
            <person name="Xin Y.-H."/>
        </authorList>
    </citation>
    <scope>NUCLEOTIDE SEQUENCE [LARGE SCALE GENOMIC DNA]</scope>
    <source>
        <strain evidence="1 2">LB1R16</strain>
    </source>
</reference>
<evidence type="ECO:0008006" key="3">
    <source>
        <dbReference type="Google" id="ProtNLM"/>
    </source>
</evidence>
<evidence type="ECO:0000313" key="2">
    <source>
        <dbReference type="Proteomes" id="UP000317894"/>
    </source>
</evidence>
<dbReference type="Proteomes" id="UP000317894">
    <property type="component" value="Unassembled WGS sequence"/>
</dbReference>